<feature type="domain" description="Cyclic nucleotide-binding" evidence="4">
    <location>
        <begin position="43"/>
        <end position="163"/>
    </location>
</feature>
<dbReference type="GO" id="GO:0003677">
    <property type="term" value="F:DNA binding"/>
    <property type="evidence" value="ECO:0007669"/>
    <property type="project" value="UniProtKB-KW"/>
</dbReference>
<proteinExistence type="predicted"/>
<dbReference type="InterPro" id="IPR036390">
    <property type="entry name" value="WH_DNA-bd_sf"/>
</dbReference>
<dbReference type="InterPro" id="IPR000595">
    <property type="entry name" value="cNMP-bd_dom"/>
</dbReference>
<dbReference type="SMART" id="SM00100">
    <property type="entry name" value="cNMP"/>
    <property type="match status" value="1"/>
</dbReference>
<dbReference type="SUPFAM" id="SSF51206">
    <property type="entry name" value="cAMP-binding domain-like"/>
    <property type="match status" value="1"/>
</dbReference>
<dbReference type="GO" id="GO:0005829">
    <property type="term" value="C:cytosol"/>
    <property type="evidence" value="ECO:0007669"/>
    <property type="project" value="TreeGrafter"/>
</dbReference>
<reference evidence="7" key="1">
    <citation type="submission" date="2017-07" db="EMBL/GenBank/DDBJ databases">
        <title>Brachybacterium sp. VR2415.</title>
        <authorList>
            <person name="Tak E.J."/>
            <person name="Bae J.-W."/>
        </authorList>
    </citation>
    <scope>NUCLEOTIDE SEQUENCE [LARGE SCALE GENOMIC DNA]</scope>
    <source>
        <strain evidence="7">VR2415</strain>
    </source>
</reference>
<keyword evidence="7" id="KW-1185">Reference proteome</keyword>
<dbReference type="SMART" id="SM00419">
    <property type="entry name" value="HTH_CRP"/>
    <property type="match status" value="1"/>
</dbReference>
<feature type="domain" description="HTH crp-type" evidence="5">
    <location>
        <begin position="177"/>
        <end position="251"/>
    </location>
</feature>
<dbReference type="InterPro" id="IPR014710">
    <property type="entry name" value="RmlC-like_jellyroll"/>
</dbReference>
<dbReference type="InterPro" id="IPR018490">
    <property type="entry name" value="cNMP-bd_dom_sf"/>
</dbReference>
<name>A0A220UAG9_9MICO</name>
<dbReference type="Gene3D" id="2.60.120.10">
    <property type="entry name" value="Jelly Rolls"/>
    <property type="match status" value="1"/>
</dbReference>
<gene>
    <name evidence="6" type="ORF">CFK39_04705</name>
</gene>
<keyword evidence="1" id="KW-0805">Transcription regulation</keyword>
<dbReference type="KEGG" id="brv:CFK39_04705"/>
<accession>A0A220UAG9</accession>
<dbReference type="GO" id="GO:0003700">
    <property type="term" value="F:DNA-binding transcription factor activity"/>
    <property type="evidence" value="ECO:0007669"/>
    <property type="project" value="TreeGrafter"/>
</dbReference>
<dbReference type="PANTHER" id="PTHR24567">
    <property type="entry name" value="CRP FAMILY TRANSCRIPTIONAL REGULATORY PROTEIN"/>
    <property type="match status" value="1"/>
</dbReference>
<evidence type="ECO:0000259" key="4">
    <source>
        <dbReference type="PROSITE" id="PS50042"/>
    </source>
</evidence>
<dbReference type="AlphaFoldDB" id="A0A220UAG9"/>
<dbReference type="Pfam" id="PF13545">
    <property type="entry name" value="HTH_Crp_2"/>
    <property type="match status" value="1"/>
</dbReference>
<dbReference type="PANTHER" id="PTHR24567:SF28">
    <property type="entry name" value="LISTERIOLYSIN REGULATORY PROTEIN"/>
    <property type="match status" value="1"/>
</dbReference>
<dbReference type="EMBL" id="CP022316">
    <property type="protein sequence ID" value="ASK65244.1"/>
    <property type="molecule type" value="Genomic_DNA"/>
</dbReference>
<evidence type="ECO:0000313" key="6">
    <source>
        <dbReference type="EMBL" id="ASK65244.1"/>
    </source>
</evidence>
<evidence type="ECO:0000256" key="1">
    <source>
        <dbReference type="ARBA" id="ARBA00023015"/>
    </source>
</evidence>
<evidence type="ECO:0000259" key="5">
    <source>
        <dbReference type="PROSITE" id="PS51063"/>
    </source>
</evidence>
<dbReference type="Pfam" id="PF00027">
    <property type="entry name" value="cNMP_binding"/>
    <property type="match status" value="1"/>
</dbReference>
<dbReference type="PROSITE" id="PS51063">
    <property type="entry name" value="HTH_CRP_2"/>
    <property type="match status" value="1"/>
</dbReference>
<protein>
    <submittedName>
        <fullName evidence="6">cAMP-binding protein</fullName>
    </submittedName>
</protein>
<dbReference type="RefSeq" id="WP_089064486.1">
    <property type="nucleotide sequence ID" value="NZ_CP022316.1"/>
</dbReference>
<keyword evidence="2" id="KW-0238">DNA-binding</keyword>
<evidence type="ECO:0000256" key="2">
    <source>
        <dbReference type="ARBA" id="ARBA00023125"/>
    </source>
</evidence>
<keyword evidence="3" id="KW-0804">Transcription</keyword>
<sequence length="261" mass="28255">MTISQPPAGPGPQGRRTIPLTEITLPHECPRPVRLYVLSRAPYFRGLGEEELDRIDARMSTRSFAAAAPIFRAGEEADSLYVVAEGRVKLSQLTAGGTETVTDLLVPGELFGAMSTLGESVHHQTASALVGTCVLRIDQDEFRAVLAEQPRIALRVLDDVAVRLARAETDVGSHGSATVEQRVASTLLRLADKLGEDRGSEGILLEVPLSRADLAGLARSTPESVSRVMSRWKKQGLIDSGRRWTALLDRARLKELRDAAG</sequence>
<dbReference type="SUPFAM" id="SSF46785">
    <property type="entry name" value="Winged helix' DNA-binding domain"/>
    <property type="match status" value="1"/>
</dbReference>
<dbReference type="PROSITE" id="PS50042">
    <property type="entry name" value="CNMP_BINDING_3"/>
    <property type="match status" value="1"/>
</dbReference>
<organism evidence="6 7">
    <name type="scientific">Brachybacterium avium</name>
    <dbReference type="NCBI Taxonomy" id="2017485"/>
    <lineage>
        <taxon>Bacteria</taxon>
        <taxon>Bacillati</taxon>
        <taxon>Actinomycetota</taxon>
        <taxon>Actinomycetes</taxon>
        <taxon>Micrococcales</taxon>
        <taxon>Dermabacteraceae</taxon>
        <taxon>Brachybacterium</taxon>
    </lineage>
</organism>
<evidence type="ECO:0000256" key="3">
    <source>
        <dbReference type="ARBA" id="ARBA00023163"/>
    </source>
</evidence>
<dbReference type="InterPro" id="IPR012318">
    <property type="entry name" value="HTH_CRP"/>
</dbReference>
<dbReference type="CDD" id="cd00038">
    <property type="entry name" value="CAP_ED"/>
    <property type="match status" value="1"/>
</dbReference>
<dbReference type="InterPro" id="IPR050397">
    <property type="entry name" value="Env_Response_Regulators"/>
</dbReference>
<evidence type="ECO:0000313" key="7">
    <source>
        <dbReference type="Proteomes" id="UP000198398"/>
    </source>
</evidence>
<dbReference type="OrthoDB" id="156829at2"/>
<dbReference type="Proteomes" id="UP000198398">
    <property type="component" value="Chromosome"/>
</dbReference>